<dbReference type="GO" id="GO:0031901">
    <property type="term" value="C:early endosome membrane"/>
    <property type="evidence" value="ECO:0007669"/>
    <property type="project" value="UniProtKB-SubCell"/>
</dbReference>
<sequence length="151" mass="17037">MGNWESGMHYLLALSILVVLHAAYSAAEWRARRKHEDPGEQEEDLPLDIVLQTLIGLASAMVGVVHVSGSFKEIRATVELAQRNWENTRNRSSFYIFNHRGKAFSPTLRTTSISSRYKTKSALCCNRNTSTIPILTSAEPHTFRFQSLSNQ</sequence>
<dbReference type="Proteomes" id="UP000675881">
    <property type="component" value="Chromosome 3"/>
</dbReference>
<comment type="subunit">
    <text evidence="3">Component of the ER membrane protein complex (EMC).</text>
</comment>
<keyword evidence="5 8" id="KW-0256">Endoplasmic reticulum</keyword>
<dbReference type="GO" id="GO:0005886">
    <property type="term" value="C:plasma membrane"/>
    <property type="evidence" value="ECO:0007669"/>
    <property type="project" value="TreeGrafter"/>
</dbReference>
<dbReference type="GO" id="GO:0000139">
    <property type="term" value="C:Golgi membrane"/>
    <property type="evidence" value="ECO:0007669"/>
    <property type="project" value="UniProtKB-SubCell"/>
</dbReference>
<reference evidence="9" key="1">
    <citation type="submission" date="2021-02" db="EMBL/GenBank/DDBJ databases">
        <authorList>
            <person name="Bekaert M."/>
        </authorList>
    </citation>
    <scope>NUCLEOTIDE SEQUENCE</scope>
    <source>
        <strain evidence="9">IoA-00</strain>
    </source>
</reference>
<evidence type="ECO:0000256" key="6">
    <source>
        <dbReference type="ARBA" id="ARBA00022989"/>
    </source>
</evidence>
<dbReference type="PANTHER" id="PTHR21181:SF7">
    <property type="entry name" value="ER MEMBRANE PROTEIN COMPLEX SUBUNIT 5"/>
    <property type="match status" value="1"/>
</dbReference>
<evidence type="ECO:0000256" key="3">
    <source>
        <dbReference type="ARBA" id="ARBA00011276"/>
    </source>
</evidence>
<proteinExistence type="inferred from homology"/>
<keyword evidence="4 8" id="KW-0812">Transmembrane</keyword>
<gene>
    <name evidence="9" type="ORF">LSAA_8080</name>
</gene>
<evidence type="ECO:0000256" key="8">
    <source>
        <dbReference type="RuleBase" id="RU367002"/>
    </source>
</evidence>
<accession>A0A7R8CQZ0</accession>
<keyword evidence="10" id="KW-1185">Reference proteome</keyword>
<protein>
    <recommendedName>
        <fullName evidence="8">Membrane magnesium transporter</fullName>
    </recommendedName>
</protein>
<name>A0A7R8CQZ0_LEPSM</name>
<comment type="caution">
    <text evidence="8">Lacks conserved residue(s) required for the propagation of feature annotation.</text>
</comment>
<organism evidence="9 10">
    <name type="scientific">Lepeophtheirus salmonis</name>
    <name type="common">Salmon louse</name>
    <name type="synonym">Caligus salmonis</name>
    <dbReference type="NCBI Taxonomy" id="72036"/>
    <lineage>
        <taxon>Eukaryota</taxon>
        <taxon>Metazoa</taxon>
        <taxon>Ecdysozoa</taxon>
        <taxon>Arthropoda</taxon>
        <taxon>Crustacea</taxon>
        <taxon>Multicrustacea</taxon>
        <taxon>Hexanauplia</taxon>
        <taxon>Copepoda</taxon>
        <taxon>Siphonostomatoida</taxon>
        <taxon>Caligidae</taxon>
        <taxon>Lepeophtheirus</taxon>
    </lineage>
</organism>
<keyword evidence="7 8" id="KW-0472">Membrane</keyword>
<comment type="subcellular location">
    <subcellularLocation>
        <location evidence="1">Endoplasmic reticulum membrane</location>
        <topology evidence="1">Multi-pass membrane protein</topology>
    </subcellularLocation>
    <subcellularLocation>
        <location evidence="8">Golgi apparatus membrane</location>
        <topology evidence="8">Multi-pass membrane protein</topology>
    </subcellularLocation>
    <subcellularLocation>
        <location evidence="8">Early endosome membrane</location>
        <topology evidence="8">Multi-pass membrane protein</topology>
    </subcellularLocation>
</comment>
<dbReference type="InterPro" id="IPR018937">
    <property type="entry name" value="MMgT"/>
</dbReference>
<keyword evidence="8" id="KW-0813">Transport</keyword>
<evidence type="ECO:0000256" key="7">
    <source>
        <dbReference type="ARBA" id="ARBA00023136"/>
    </source>
</evidence>
<evidence type="ECO:0000313" key="10">
    <source>
        <dbReference type="Proteomes" id="UP000675881"/>
    </source>
</evidence>
<evidence type="ECO:0000256" key="4">
    <source>
        <dbReference type="ARBA" id="ARBA00022692"/>
    </source>
</evidence>
<dbReference type="AlphaFoldDB" id="A0A7R8CQZ0"/>
<comment type="similarity">
    <text evidence="2 8">Belongs to the membrane magnesium transporter (TC 1.A.67) family.</text>
</comment>
<dbReference type="OrthoDB" id="44756at2759"/>
<evidence type="ECO:0000313" key="9">
    <source>
        <dbReference type="EMBL" id="CAF2900053.1"/>
    </source>
</evidence>
<keyword evidence="6 8" id="KW-1133">Transmembrane helix</keyword>
<evidence type="ECO:0000256" key="2">
    <source>
        <dbReference type="ARBA" id="ARBA00006109"/>
    </source>
</evidence>
<keyword evidence="8" id="KW-0967">Endosome</keyword>
<dbReference type="GO" id="GO:0022890">
    <property type="term" value="F:inorganic cation transmembrane transporter activity"/>
    <property type="evidence" value="ECO:0007669"/>
    <property type="project" value="TreeGrafter"/>
</dbReference>
<keyword evidence="8" id="KW-0460">Magnesium</keyword>
<feature type="transmembrane region" description="Helical" evidence="8">
    <location>
        <begin position="49"/>
        <end position="67"/>
    </location>
</feature>
<evidence type="ECO:0000256" key="5">
    <source>
        <dbReference type="ARBA" id="ARBA00022824"/>
    </source>
</evidence>
<evidence type="ECO:0000256" key="1">
    <source>
        <dbReference type="ARBA" id="ARBA00004477"/>
    </source>
</evidence>
<dbReference type="Pfam" id="PF10270">
    <property type="entry name" value="MMgT"/>
    <property type="match status" value="1"/>
</dbReference>
<dbReference type="EMBL" id="HG994582">
    <property type="protein sequence ID" value="CAF2900053.1"/>
    <property type="molecule type" value="Genomic_DNA"/>
</dbReference>
<dbReference type="GO" id="GO:0072546">
    <property type="term" value="C:EMC complex"/>
    <property type="evidence" value="ECO:0007669"/>
    <property type="project" value="UniProtKB-UniRule"/>
</dbReference>
<keyword evidence="8" id="KW-0333">Golgi apparatus</keyword>
<comment type="function">
    <text evidence="8">Part of the endoplasmic reticulum membrane protein complex (EMC) that enables the energy-independent insertion into endoplasmic reticulum membranes of newly synthesized membrane proteins. May be involved in Mg(2+) transport.</text>
</comment>
<dbReference type="PANTHER" id="PTHR21181">
    <property type="match status" value="1"/>
</dbReference>